<evidence type="ECO:0000256" key="1">
    <source>
        <dbReference type="ARBA" id="ARBA00022679"/>
    </source>
</evidence>
<dbReference type="GO" id="GO:0035005">
    <property type="term" value="F:1-phosphatidylinositol-4-phosphate 3-kinase activity"/>
    <property type="evidence" value="ECO:0007669"/>
    <property type="project" value="UniProtKB-EC"/>
</dbReference>
<dbReference type="SUPFAM" id="SSF64268">
    <property type="entry name" value="PX domain"/>
    <property type="match status" value="1"/>
</dbReference>
<proteinExistence type="inferred from homology"/>
<dbReference type="SUPFAM" id="SSF48371">
    <property type="entry name" value="ARM repeat"/>
    <property type="match status" value="1"/>
</dbReference>
<dbReference type="Gene3D" id="3.30.1520.10">
    <property type="entry name" value="Phox-like domain"/>
    <property type="match status" value="1"/>
</dbReference>
<comment type="similarity">
    <text evidence="7">Belongs to the PI3/PI4-kinase family.</text>
</comment>
<name>A0AA88PVS5_9TELE</name>
<gene>
    <name evidence="13" type="ORF">Q8A67_012158</name>
</gene>
<evidence type="ECO:0000313" key="13">
    <source>
        <dbReference type="EMBL" id="KAK2894929.1"/>
    </source>
</evidence>
<dbReference type="InterPro" id="IPR018936">
    <property type="entry name" value="PI3/4_kinase_CS"/>
</dbReference>
<dbReference type="GO" id="GO:0016303">
    <property type="term" value="F:1-phosphatidylinositol-3-kinase activity"/>
    <property type="evidence" value="ECO:0007669"/>
    <property type="project" value="UniProtKB-EC"/>
</dbReference>
<dbReference type="PANTHER" id="PTHR24401">
    <property type="entry name" value="SI:CH211-243P7.3-RELATED"/>
    <property type="match status" value="1"/>
</dbReference>
<dbReference type="InterPro" id="IPR042236">
    <property type="entry name" value="PI3K_accessory_sf"/>
</dbReference>
<dbReference type="Gene3D" id="1.25.40.70">
    <property type="entry name" value="Phosphatidylinositol 3-kinase, accessory domain (PIK)"/>
    <property type="match status" value="1"/>
</dbReference>
<feature type="domain" description="C2 PI3K-type" evidence="12">
    <location>
        <begin position="1128"/>
        <end position="1275"/>
    </location>
</feature>
<dbReference type="FunFam" id="3.30.1010.10:FF:000001">
    <property type="entry name" value="Phosphatidylinositol 4-phosphate 3-kinase C2 domain-containing subunit beta"/>
    <property type="match status" value="1"/>
</dbReference>
<feature type="domain" description="PI3K/PI4K catalytic" evidence="10">
    <location>
        <begin position="1536"/>
        <end position="1814"/>
    </location>
</feature>
<organism evidence="13 14">
    <name type="scientific">Cirrhinus molitorella</name>
    <name type="common">mud carp</name>
    <dbReference type="NCBI Taxonomy" id="172907"/>
    <lineage>
        <taxon>Eukaryota</taxon>
        <taxon>Metazoa</taxon>
        <taxon>Chordata</taxon>
        <taxon>Craniata</taxon>
        <taxon>Vertebrata</taxon>
        <taxon>Euteleostomi</taxon>
        <taxon>Actinopterygii</taxon>
        <taxon>Neopterygii</taxon>
        <taxon>Teleostei</taxon>
        <taxon>Ostariophysi</taxon>
        <taxon>Cypriniformes</taxon>
        <taxon>Cyprinidae</taxon>
        <taxon>Labeoninae</taxon>
        <taxon>Labeonini</taxon>
        <taxon>Cirrhinus</taxon>
    </lineage>
</organism>
<evidence type="ECO:0000256" key="2">
    <source>
        <dbReference type="ARBA" id="ARBA00022741"/>
    </source>
</evidence>
<dbReference type="GO" id="GO:0035091">
    <property type="term" value="F:phosphatidylinositol binding"/>
    <property type="evidence" value="ECO:0007669"/>
    <property type="project" value="InterPro"/>
</dbReference>
<evidence type="ECO:0000256" key="6">
    <source>
        <dbReference type="ARBA" id="ARBA00029297"/>
    </source>
</evidence>
<dbReference type="SUPFAM" id="SSF49562">
    <property type="entry name" value="C2 domain (Calcium/lipid-binding domain, CaLB)"/>
    <property type="match status" value="2"/>
</dbReference>
<evidence type="ECO:0000256" key="5">
    <source>
        <dbReference type="ARBA" id="ARBA00023985"/>
    </source>
</evidence>
<keyword evidence="14" id="KW-1185">Reference proteome</keyword>
<dbReference type="Gene3D" id="1.10.1070.11">
    <property type="entry name" value="Phosphatidylinositol 3-/4-kinase, catalytic domain"/>
    <property type="match status" value="1"/>
</dbReference>
<evidence type="ECO:0008006" key="15">
    <source>
        <dbReference type="Google" id="ProtNLM"/>
    </source>
</evidence>
<dbReference type="Pfam" id="PF00613">
    <property type="entry name" value="PI3Ka"/>
    <property type="match status" value="1"/>
</dbReference>
<evidence type="ECO:0000313" key="14">
    <source>
        <dbReference type="Proteomes" id="UP001187343"/>
    </source>
</evidence>
<dbReference type="InterPro" id="IPR036871">
    <property type="entry name" value="PX_dom_sf"/>
</dbReference>
<dbReference type="Pfam" id="PF00454">
    <property type="entry name" value="PI3_PI4_kinase"/>
    <property type="match status" value="1"/>
</dbReference>
<dbReference type="InterPro" id="IPR002420">
    <property type="entry name" value="PI3K-type_C2_dom"/>
</dbReference>
<dbReference type="SMART" id="SM00239">
    <property type="entry name" value="C2"/>
    <property type="match status" value="1"/>
</dbReference>
<dbReference type="GO" id="GO:0005524">
    <property type="term" value="F:ATP binding"/>
    <property type="evidence" value="ECO:0007669"/>
    <property type="project" value="UniProtKB-KW"/>
</dbReference>
<evidence type="ECO:0000256" key="8">
    <source>
        <dbReference type="SAM" id="MobiDB-lite"/>
    </source>
</evidence>
<feature type="domain" description="C2" evidence="9">
    <location>
        <begin position="1958"/>
        <end position="2075"/>
    </location>
</feature>
<keyword evidence="3" id="KW-0418">Kinase</keyword>
<dbReference type="Pfam" id="PF20499">
    <property type="entry name" value="DUF6729"/>
    <property type="match status" value="1"/>
</dbReference>
<feature type="compositionally biased region" description="Acidic residues" evidence="8">
    <location>
        <begin position="646"/>
        <end position="660"/>
    </location>
</feature>
<feature type="domain" description="PIK helical" evidence="11">
    <location>
        <begin position="1291"/>
        <end position="1467"/>
    </location>
</feature>
<keyword evidence="1" id="KW-0808">Transferase</keyword>
<evidence type="ECO:0000256" key="3">
    <source>
        <dbReference type="ARBA" id="ARBA00022777"/>
    </source>
</evidence>
<evidence type="ECO:0000259" key="12">
    <source>
        <dbReference type="PROSITE" id="PS51547"/>
    </source>
</evidence>
<dbReference type="PANTHER" id="PTHR24401:SF29">
    <property type="entry name" value="SI:CH211-243P7.3-RELATED"/>
    <property type="match status" value="1"/>
</dbReference>
<dbReference type="InterPro" id="IPR046616">
    <property type="entry name" value="DUF6729"/>
</dbReference>
<evidence type="ECO:0000259" key="9">
    <source>
        <dbReference type="PROSITE" id="PS50004"/>
    </source>
</evidence>
<dbReference type="PROSITE" id="PS00916">
    <property type="entry name" value="PI3_4_KINASE_2"/>
    <property type="match status" value="1"/>
</dbReference>
<dbReference type="Gene3D" id="3.30.1010.10">
    <property type="entry name" value="Phosphatidylinositol 3-kinase Catalytic Subunit, Chain A, domain 4"/>
    <property type="match status" value="1"/>
</dbReference>
<comment type="catalytic activity">
    <reaction evidence="6">
        <text>a 1,2-diacyl-sn-glycero-3-phospho-(1D-myo-inositol 4-phosphate) + ATP = a 1,2-diacyl-sn-glycero-3-phospho-(1D-myo-inositol-3,4-bisphosphate) + ADP + H(+)</text>
        <dbReference type="Rhea" id="RHEA:18373"/>
        <dbReference type="ChEBI" id="CHEBI:15378"/>
        <dbReference type="ChEBI" id="CHEBI:30616"/>
        <dbReference type="ChEBI" id="CHEBI:57658"/>
        <dbReference type="ChEBI" id="CHEBI:58178"/>
        <dbReference type="ChEBI" id="CHEBI:456216"/>
        <dbReference type="EC" id="2.7.1.154"/>
    </reaction>
    <physiologicalReaction direction="left-to-right" evidence="6">
        <dbReference type="Rhea" id="RHEA:18374"/>
    </physiologicalReaction>
</comment>
<dbReference type="InterPro" id="IPR001683">
    <property type="entry name" value="PX_dom"/>
</dbReference>
<comment type="catalytic activity">
    <reaction evidence="5">
        <text>a 1,2-diacyl-sn-glycero-3-phospho-(1D-myo-inositol) + ATP = a 1,2-diacyl-sn-glycero-3-phospho-(1D-myo-inositol-3-phosphate) + ADP + H(+)</text>
        <dbReference type="Rhea" id="RHEA:12709"/>
        <dbReference type="ChEBI" id="CHEBI:15378"/>
        <dbReference type="ChEBI" id="CHEBI:30616"/>
        <dbReference type="ChEBI" id="CHEBI:57880"/>
        <dbReference type="ChEBI" id="CHEBI:58088"/>
        <dbReference type="ChEBI" id="CHEBI:456216"/>
        <dbReference type="EC" id="2.7.1.137"/>
    </reaction>
    <physiologicalReaction direction="left-to-right" evidence="5">
        <dbReference type="Rhea" id="RHEA:12710"/>
    </physiologicalReaction>
</comment>
<keyword evidence="2" id="KW-0547">Nucleotide-binding</keyword>
<comment type="caution">
    <text evidence="13">The sequence shown here is derived from an EMBL/GenBank/DDBJ whole genome shotgun (WGS) entry which is preliminary data.</text>
</comment>
<dbReference type="Gene3D" id="2.60.40.150">
    <property type="entry name" value="C2 domain"/>
    <property type="match status" value="2"/>
</dbReference>
<protein>
    <recommendedName>
        <fullName evidence="15">Phosphatidylinositol-4-phosphate 3-kinase</fullName>
    </recommendedName>
</protein>
<feature type="compositionally biased region" description="Low complexity" evidence="8">
    <location>
        <begin position="669"/>
        <end position="679"/>
    </location>
</feature>
<reference evidence="13" key="1">
    <citation type="submission" date="2023-08" db="EMBL/GenBank/DDBJ databases">
        <title>Chromosome-level Genome Assembly of mud carp (Cirrhinus molitorella).</title>
        <authorList>
            <person name="Liu H."/>
        </authorList>
    </citation>
    <scope>NUCLEOTIDE SEQUENCE</scope>
    <source>
        <strain evidence="13">Prfri</strain>
        <tissue evidence="13">Muscle</tissue>
    </source>
</reference>
<evidence type="ECO:0000256" key="7">
    <source>
        <dbReference type="PROSITE-ProRule" id="PRU00880"/>
    </source>
</evidence>
<evidence type="ECO:0000256" key="4">
    <source>
        <dbReference type="ARBA" id="ARBA00022840"/>
    </source>
</evidence>
<dbReference type="InterPro" id="IPR035892">
    <property type="entry name" value="C2_domain_sf"/>
</dbReference>
<dbReference type="Pfam" id="PF00168">
    <property type="entry name" value="C2"/>
    <property type="match status" value="1"/>
</dbReference>
<dbReference type="InterPro" id="IPR036940">
    <property type="entry name" value="PI3/4_kinase_cat_sf"/>
</dbReference>
<dbReference type="EMBL" id="JAUYZG010000011">
    <property type="protein sequence ID" value="KAK2894929.1"/>
    <property type="molecule type" value="Genomic_DNA"/>
</dbReference>
<evidence type="ECO:0000259" key="11">
    <source>
        <dbReference type="PROSITE" id="PS51545"/>
    </source>
</evidence>
<dbReference type="SMART" id="SM00146">
    <property type="entry name" value="PI3Kc"/>
    <property type="match status" value="1"/>
</dbReference>
<dbReference type="InterPro" id="IPR000403">
    <property type="entry name" value="PI3/4_kinase_cat_dom"/>
</dbReference>
<dbReference type="PROSITE" id="PS51545">
    <property type="entry name" value="PIK_HELICAL"/>
    <property type="match status" value="1"/>
</dbReference>
<dbReference type="Pfam" id="PF00792">
    <property type="entry name" value="PI3K_C2"/>
    <property type="match status" value="1"/>
</dbReference>
<dbReference type="FunFam" id="1.10.1070.11:FF:000001">
    <property type="entry name" value="Phosphatidylinositol 4,5-bisphosphate 3-kinase catalytic subunit"/>
    <property type="match status" value="1"/>
</dbReference>
<dbReference type="PROSITE" id="PS50004">
    <property type="entry name" value="C2"/>
    <property type="match status" value="1"/>
</dbReference>
<keyword evidence="4" id="KW-0067">ATP-binding</keyword>
<feature type="region of interest" description="Disordered" evidence="8">
    <location>
        <begin position="646"/>
        <end position="679"/>
    </location>
</feature>
<dbReference type="SUPFAM" id="SSF56112">
    <property type="entry name" value="Protein kinase-like (PK-like)"/>
    <property type="match status" value="1"/>
</dbReference>
<dbReference type="PROSITE" id="PS50290">
    <property type="entry name" value="PI3_4_KINASE_3"/>
    <property type="match status" value="1"/>
</dbReference>
<dbReference type="SMART" id="SM00145">
    <property type="entry name" value="PI3Ka"/>
    <property type="match status" value="1"/>
</dbReference>
<dbReference type="InterPro" id="IPR000008">
    <property type="entry name" value="C2_dom"/>
</dbReference>
<dbReference type="InterPro" id="IPR016024">
    <property type="entry name" value="ARM-type_fold"/>
</dbReference>
<evidence type="ECO:0000259" key="10">
    <source>
        <dbReference type="PROSITE" id="PS50290"/>
    </source>
</evidence>
<dbReference type="CDD" id="cd04012">
    <property type="entry name" value="C2A_PI3K_class_II"/>
    <property type="match status" value="1"/>
</dbReference>
<dbReference type="InterPro" id="IPR011009">
    <property type="entry name" value="Kinase-like_dom_sf"/>
</dbReference>
<dbReference type="InterPro" id="IPR001263">
    <property type="entry name" value="PI3K_accessory_dom"/>
</dbReference>
<dbReference type="PROSITE" id="PS51547">
    <property type="entry name" value="C2_PI3K"/>
    <property type="match status" value="1"/>
</dbReference>
<accession>A0AA88PVS5</accession>
<dbReference type="Proteomes" id="UP001187343">
    <property type="component" value="Unassembled WGS sequence"/>
</dbReference>
<dbReference type="Pfam" id="PF00787">
    <property type="entry name" value="PX"/>
    <property type="match status" value="1"/>
</dbReference>
<sequence>MSLFGGTQTCSCGFHTTKPGWLPAKLMRTIPPQDQKWISSALWKDQRLRTDLKLWYDPSEPALIYHQAPTPERFFTHRLLLWMPYHLWKVRLSCPVCGKQLTGYGAHKRARHVLDVDRYYLMITETLWCSSAGCKTSYISTSKTILDQLDLAHRMEFRLILTQKYACDMRVIRFLRERTLGNSPSRLVRQVKENHSEEWLKRVCRYLGACSDFVAQPSLLPVKFQDPPEPVAIPSHRWMLSVYGRDILSRLDHIKASITSTFGNILKMDSTKKITKKLSGLAKGTALWLTSVSNEVGQILISVLTAQEGPALDTMVADLIRRYSNAGVAPPQLLYVDCECCREGTGESKLKQRFGGWPDLVVKLDIYHFMRQLASGCTKDAHPLYPIFMSRLSSCIFEWDSGDVALLRQAKREQLKREGVPGITEKLVEQQITKEELALHCRRRTRGERQTIIMIEQLLNELMGVKGRDFLGVPLLDHERMQHIWQIQKQHVKCIQDEASIPLYTVTGTTTKEGIVLPNYRCARGSTSLESFHLHLNRFIPGTSANSLNFQLYLLEGLNRWNQDREAASLAVRPPSLLSYSGDLVHCVNNYSVKVLGRKLVPSFQPPTVYTGELIGIDYLYRQTGRALQDVQPDSEETEQMLEDVGTEEELEDEGFEDSGLDPTIGLLDPSSDPSPVTTSSAIISTPISLQTTAGPSGPATDITTAALGQQLVADEQTTAPSFPTAVPTSLASAPPYSLVISASLSSTPTTSPSGLPAMTPAAPQQQLVGSGVVWLGLGLGRGDLAMSSVKRKLCSIFTSSSMSEGWDVPFFPEQGLDLYTALSNSPVDQRNQEQDIWNINLIDSPQGSNNRTASLCMATSQLLSDYGLSRDKFNLRVVWGRVAPVHASLLESAELLFNVFVPWLSVELPYRGRLNSTAQEVMEAVLVTLDHSATVSGQYLMKLCDSEEYLRSDEILGLYERIQVYQKFALDVSVRMVLKDTVDKNLTRDEEDNRQIFHFNQVLASASAFNTTRSCLQEKLSSYTQEVNKLLRSRFGVSVSEVVESIHAVCEQLCGLTTVDLEEAVGQLQRFATVTLTPAEMCDCETAILMLHHALLKLLRIFFTNFDLDFREQEDHPNPPAADIKHNSCMLQVNLTSLYRLLPGWINSYDHFSVSCSLTYCGRNLTEPVLSENISTSLQLHCKIQCNRLLVFPVPLKELPYESMMSFHLLGSKQGKNSELLCWAVLPLFNNRTLVHGTVLLSMSTQVPPICPPSPALTDGHRQPTGVILQIDFPEDEQWRYERVAAQHESILELALCEELQKRITEVCQKHCLSLMTENEKAFLWSKRHTCSQRNSYLHLVLGSAPQWKPQNLPEIYFILERWSPLSVEEALFLLSDEFHDQYVRSVAVQRFQQMCDSELEEFLPQLVQALKMEWDIDGPLMKLLLSRSLCCIRIAQQLYWLLVDALDDWLYKSWMNKVLSVLKHCCGRALRNELQRESRLVDLLTQVAEKIRTADKTKRKDVFNRERLKVASFFADGLSCRLPLDPAVMVKDVNIEAFKVFNSNAAPVEVSFITTDPLGQNYSIICKTGDNLRQDMLVLQIVRVLDRIWKQEGLDMRMVTYRCISTGRDQGLVEVVCDAVTLAKIHQEWGLSGALREDTLEKWFHMRNKTKEDYEKAVMNFLYSCAGWCVATFVLGICDRHNDNIMIKHSGHMFHIDFGKIMGNAQKFGSIKRDRTPFIFTPEMQRFITGGEENPQRFHRFVELCCEAYNSLRRRSALVLSLLQLMLAAGMPELKDVQDLQYVYNKLRPHDSELEATSYFTRKIKESMESFPVKINFLIHTMAQISSVKRSEAHAKSQISSNTNIQEAVIQKYTVNGKDVTYELKVTIEDGYLIVQKSFTQFEIVHKLLQKHFIESTLPKFPSWFNMSFTPSRKMSLLNKYLKELFEGPCKGNEYVCSLFLDGPNTTVKSETDTYLRPQIQLYLSYKDYKLSVMIKHLKNIRLSNGSCPDAYVVTRLRPDPQEKTKKKTKVVRSNDHPTFNELIEYRNVPNLHGHVLEVTVKSRKTFVAATNVVLGERVLNQEMWFPLGFSAV</sequence>